<dbReference type="EMBL" id="KN833819">
    <property type="protein sequence ID" value="KIK17804.1"/>
    <property type="molecule type" value="Genomic_DNA"/>
</dbReference>
<sequence>FLFSQLHPNDPHHPSEVPLMECPLYEGKILIFSLASSTFYALSDMCGTGSMCHEYIYM</sequence>
<organism evidence="1 2">
    <name type="scientific">Pisolithus microcarpus 441</name>
    <dbReference type="NCBI Taxonomy" id="765257"/>
    <lineage>
        <taxon>Eukaryota</taxon>
        <taxon>Fungi</taxon>
        <taxon>Dikarya</taxon>
        <taxon>Basidiomycota</taxon>
        <taxon>Agaricomycotina</taxon>
        <taxon>Agaricomycetes</taxon>
        <taxon>Agaricomycetidae</taxon>
        <taxon>Boletales</taxon>
        <taxon>Sclerodermatineae</taxon>
        <taxon>Pisolithaceae</taxon>
        <taxon>Pisolithus</taxon>
    </lineage>
</organism>
<dbReference type="OrthoDB" id="2679880at2759"/>
<proteinExistence type="predicted"/>
<accession>A0A0C9YUS8</accession>
<feature type="non-terminal residue" evidence="1">
    <location>
        <position position="1"/>
    </location>
</feature>
<keyword evidence="2" id="KW-1185">Reference proteome</keyword>
<dbReference type="HOGENOM" id="CLU_006344_15_3_1"/>
<reference evidence="1 2" key="1">
    <citation type="submission" date="2014-04" db="EMBL/GenBank/DDBJ databases">
        <authorList>
            <consortium name="DOE Joint Genome Institute"/>
            <person name="Kuo A."/>
            <person name="Kohler A."/>
            <person name="Costa M.D."/>
            <person name="Nagy L.G."/>
            <person name="Floudas D."/>
            <person name="Copeland A."/>
            <person name="Barry K.W."/>
            <person name="Cichocki N."/>
            <person name="Veneault-Fourrey C."/>
            <person name="LaButti K."/>
            <person name="Lindquist E.A."/>
            <person name="Lipzen A."/>
            <person name="Lundell T."/>
            <person name="Morin E."/>
            <person name="Murat C."/>
            <person name="Sun H."/>
            <person name="Tunlid A."/>
            <person name="Henrissat B."/>
            <person name="Grigoriev I.V."/>
            <person name="Hibbett D.S."/>
            <person name="Martin F."/>
            <person name="Nordberg H.P."/>
            <person name="Cantor M.N."/>
            <person name="Hua S.X."/>
        </authorList>
    </citation>
    <scope>NUCLEOTIDE SEQUENCE [LARGE SCALE GENOMIC DNA]</scope>
    <source>
        <strain evidence="1 2">441</strain>
    </source>
</reference>
<reference evidence="2" key="2">
    <citation type="submission" date="2015-01" db="EMBL/GenBank/DDBJ databases">
        <title>Evolutionary Origins and Diversification of the Mycorrhizal Mutualists.</title>
        <authorList>
            <consortium name="DOE Joint Genome Institute"/>
            <consortium name="Mycorrhizal Genomics Consortium"/>
            <person name="Kohler A."/>
            <person name="Kuo A."/>
            <person name="Nagy L.G."/>
            <person name="Floudas D."/>
            <person name="Copeland A."/>
            <person name="Barry K.W."/>
            <person name="Cichocki N."/>
            <person name="Veneault-Fourrey C."/>
            <person name="LaButti K."/>
            <person name="Lindquist E.A."/>
            <person name="Lipzen A."/>
            <person name="Lundell T."/>
            <person name="Morin E."/>
            <person name="Murat C."/>
            <person name="Riley R."/>
            <person name="Ohm R."/>
            <person name="Sun H."/>
            <person name="Tunlid A."/>
            <person name="Henrissat B."/>
            <person name="Grigoriev I.V."/>
            <person name="Hibbett D.S."/>
            <person name="Martin F."/>
        </authorList>
    </citation>
    <scope>NUCLEOTIDE SEQUENCE [LARGE SCALE GENOMIC DNA]</scope>
    <source>
        <strain evidence="2">441</strain>
    </source>
</reference>
<dbReference type="AlphaFoldDB" id="A0A0C9YUS8"/>
<name>A0A0C9YUS8_9AGAM</name>
<gene>
    <name evidence="1" type="ORF">PISMIDRAFT_110676</name>
</gene>
<protein>
    <submittedName>
        <fullName evidence="1">Uncharacterized protein</fullName>
    </submittedName>
</protein>
<evidence type="ECO:0000313" key="1">
    <source>
        <dbReference type="EMBL" id="KIK17804.1"/>
    </source>
</evidence>
<dbReference type="Proteomes" id="UP000054018">
    <property type="component" value="Unassembled WGS sequence"/>
</dbReference>
<evidence type="ECO:0000313" key="2">
    <source>
        <dbReference type="Proteomes" id="UP000054018"/>
    </source>
</evidence>